<dbReference type="EMBL" id="OB793167">
    <property type="protein sequence ID" value="CAD7426290.1"/>
    <property type="molecule type" value="Genomic_DNA"/>
</dbReference>
<feature type="region of interest" description="Disordered" evidence="1">
    <location>
        <begin position="36"/>
        <end position="57"/>
    </location>
</feature>
<protein>
    <submittedName>
        <fullName evidence="3">Uncharacterized protein</fullName>
    </submittedName>
</protein>
<evidence type="ECO:0000256" key="2">
    <source>
        <dbReference type="SAM" id="SignalP"/>
    </source>
</evidence>
<keyword evidence="2" id="KW-0732">Signal</keyword>
<sequence length="392" mass="43468">MKQTINLSVMLWSLPVLMLISIQYRDHWLQETTPKIQTKQQANSEHDSNSEVSGDDIVYPDLPENIHRMNTLCITITKGLPTAIAATRGDATVAIYPAGFIPPSPAPALLYIPPPLRKIMSPRKREGRTRRQATQRSNPSARLFLLVPLKPMRCVTSLAVDDVACSILPLWRTPANIFQETQPAGSSARVVSRDPTVHSSRITCVSGGGESCRAKLINTSRWRNGTAGMANHRDNHVEASAMLHKEILGMPIDKTILDNCGAPSPLFRLTTHLTSDQAHRDQGFGLPYSHEVDISNMSANDMAQEFLERQAPLHPSFRMDTLLHEIRAIELPRHGPIQGPGVAELATAGTWEMTHDWTEIKNVDPANAMARCIQHSFLLGPTRHFVGYGRLL</sequence>
<name>A0A7R9E4U2_9NEOP</name>
<evidence type="ECO:0000256" key="1">
    <source>
        <dbReference type="SAM" id="MobiDB-lite"/>
    </source>
</evidence>
<gene>
    <name evidence="3" type="ORF">TMSB3V08_LOCUS3180</name>
</gene>
<reference evidence="3" key="1">
    <citation type="submission" date="2020-11" db="EMBL/GenBank/DDBJ databases">
        <authorList>
            <person name="Tran Van P."/>
        </authorList>
    </citation>
    <scope>NUCLEOTIDE SEQUENCE</scope>
</reference>
<organism evidence="3">
    <name type="scientific">Timema monikensis</name>
    <dbReference type="NCBI Taxonomy" id="170555"/>
    <lineage>
        <taxon>Eukaryota</taxon>
        <taxon>Metazoa</taxon>
        <taxon>Ecdysozoa</taxon>
        <taxon>Arthropoda</taxon>
        <taxon>Hexapoda</taxon>
        <taxon>Insecta</taxon>
        <taxon>Pterygota</taxon>
        <taxon>Neoptera</taxon>
        <taxon>Polyneoptera</taxon>
        <taxon>Phasmatodea</taxon>
        <taxon>Timematodea</taxon>
        <taxon>Timematoidea</taxon>
        <taxon>Timematidae</taxon>
        <taxon>Timema</taxon>
    </lineage>
</organism>
<dbReference type="AlphaFoldDB" id="A0A7R9E4U2"/>
<feature type="chain" id="PRO_5031034596" evidence="2">
    <location>
        <begin position="20"/>
        <end position="392"/>
    </location>
</feature>
<feature type="signal peptide" evidence="2">
    <location>
        <begin position="1"/>
        <end position="19"/>
    </location>
</feature>
<proteinExistence type="predicted"/>
<evidence type="ECO:0000313" key="3">
    <source>
        <dbReference type="EMBL" id="CAD7426290.1"/>
    </source>
</evidence>
<accession>A0A7R9E4U2</accession>